<accession>A0ACC0GPQ2</accession>
<gene>
    <name evidence="1" type="ORF">LOK49_LG08G03310</name>
</gene>
<proteinExistence type="predicted"/>
<dbReference type="Proteomes" id="UP001060215">
    <property type="component" value="Chromosome 9"/>
</dbReference>
<reference evidence="1 2" key="1">
    <citation type="journal article" date="2022" name="Plant J.">
        <title>Chromosome-level genome of Camellia lanceoleosa provides a valuable resource for understanding genome evolution and self-incompatibility.</title>
        <authorList>
            <person name="Gong W."/>
            <person name="Xiao S."/>
            <person name="Wang L."/>
            <person name="Liao Z."/>
            <person name="Chang Y."/>
            <person name="Mo W."/>
            <person name="Hu G."/>
            <person name="Li W."/>
            <person name="Zhao G."/>
            <person name="Zhu H."/>
            <person name="Hu X."/>
            <person name="Ji K."/>
            <person name="Xiang X."/>
            <person name="Song Q."/>
            <person name="Yuan D."/>
            <person name="Jin S."/>
            <person name="Zhang L."/>
        </authorList>
    </citation>
    <scope>NUCLEOTIDE SEQUENCE [LARGE SCALE GENOMIC DNA]</scope>
    <source>
        <strain evidence="1">SQ_2022a</strain>
    </source>
</reference>
<comment type="caution">
    <text evidence="1">The sequence shown here is derived from an EMBL/GenBank/DDBJ whole genome shotgun (WGS) entry which is preliminary data.</text>
</comment>
<evidence type="ECO:0000313" key="2">
    <source>
        <dbReference type="Proteomes" id="UP001060215"/>
    </source>
</evidence>
<organism evidence="1 2">
    <name type="scientific">Camellia lanceoleosa</name>
    <dbReference type="NCBI Taxonomy" id="1840588"/>
    <lineage>
        <taxon>Eukaryota</taxon>
        <taxon>Viridiplantae</taxon>
        <taxon>Streptophyta</taxon>
        <taxon>Embryophyta</taxon>
        <taxon>Tracheophyta</taxon>
        <taxon>Spermatophyta</taxon>
        <taxon>Magnoliopsida</taxon>
        <taxon>eudicotyledons</taxon>
        <taxon>Gunneridae</taxon>
        <taxon>Pentapetalae</taxon>
        <taxon>asterids</taxon>
        <taxon>Ericales</taxon>
        <taxon>Theaceae</taxon>
        <taxon>Camellia</taxon>
    </lineage>
</organism>
<protein>
    <submittedName>
        <fullName evidence="1">DELLA protein GAI1</fullName>
    </submittedName>
</protein>
<name>A0ACC0GPQ2_9ERIC</name>
<sequence>MDSHRSEITKQSEIPTKGSDLVEVEEESSHQLSLASLHLLNKYGRGMKCSNGGDLSMLIYPSSGAPSGLSDEDTKNLELILFLLASAEKVGNKKFDRAVKLLSMCDDLSPITNHGHEGCETEQPLHVEDAVNDVQLAVFAWQQELPFVQVAQFTGIQAVFDSVASAKRIHFTDFGIRSGINARVLIQALAVRHECAVELLKITNVATTSELAVEEADTINLPFLFKAVLVSDIKDLNEDVFEVEAGEAIAVYSPWFLRTMTSRPHRLEALIRFDCLEACINRCNPKRIKNEAMYMKYGIHNTVTTEGEERTTRHMKVDALREFFGRFQMVEKELSSACFYQARLIVNKFACGSGCTFDMNGNCLLIGWKGTPISSLSAWKFLQEERRT</sequence>
<keyword evidence="2" id="KW-1185">Reference proteome</keyword>
<dbReference type="EMBL" id="CM045766">
    <property type="protein sequence ID" value="KAI8002076.1"/>
    <property type="molecule type" value="Genomic_DNA"/>
</dbReference>
<evidence type="ECO:0000313" key="1">
    <source>
        <dbReference type="EMBL" id="KAI8002076.1"/>
    </source>
</evidence>